<evidence type="ECO:0000256" key="3">
    <source>
        <dbReference type="SAM" id="Phobius"/>
    </source>
</evidence>
<accession>A0A024VPE6</accession>
<dbReference type="Gene3D" id="2.20.100.10">
    <property type="entry name" value="Thrombospondin type-1 (TSP1) repeat"/>
    <property type="match status" value="1"/>
</dbReference>
<reference evidence="4 5" key="2">
    <citation type="submission" date="2013-02" db="EMBL/GenBank/DDBJ databases">
        <title>The Genome Sequence of Plasmodium falciparum FCH/4.</title>
        <authorList>
            <consortium name="The Broad Institute Genome Sequencing Platform"/>
            <consortium name="The Broad Institute Genome Sequencing Center for Infectious Disease"/>
            <person name="Neafsey D."/>
            <person name="Cheeseman I."/>
            <person name="Volkman S."/>
            <person name="Adams J."/>
            <person name="Walker B."/>
            <person name="Young S.K."/>
            <person name="Zeng Q."/>
            <person name="Gargeya S."/>
            <person name="Fitzgerald M."/>
            <person name="Haas B."/>
            <person name="Abouelleil A."/>
            <person name="Alvarado L."/>
            <person name="Arachchi H.M."/>
            <person name="Berlin A.M."/>
            <person name="Chapman S.B."/>
            <person name="Dewar J."/>
            <person name="Goldberg J."/>
            <person name="Griggs A."/>
            <person name="Gujja S."/>
            <person name="Hansen M."/>
            <person name="Howarth C."/>
            <person name="Imamovic A."/>
            <person name="Larimer J."/>
            <person name="McCowan C."/>
            <person name="Murphy C."/>
            <person name="Neiman D."/>
            <person name="Pearson M."/>
            <person name="Priest M."/>
            <person name="Roberts A."/>
            <person name="Saif S."/>
            <person name="Shea T."/>
            <person name="Sisk P."/>
            <person name="Sykes S."/>
            <person name="Wortman J."/>
            <person name="Nusbaum C."/>
            <person name="Birren B."/>
        </authorList>
    </citation>
    <scope>NUCLEOTIDE SEQUENCE [LARGE SCALE GENOMIC DNA]</scope>
    <source>
        <strain evidence="4 5">FCH/4</strain>
    </source>
</reference>
<dbReference type="SUPFAM" id="SSF82895">
    <property type="entry name" value="TSP-1 type 1 repeat"/>
    <property type="match status" value="1"/>
</dbReference>
<keyword evidence="2" id="KW-1003">Cell membrane</keyword>
<dbReference type="InterPro" id="IPR000884">
    <property type="entry name" value="TSP1_rpt"/>
</dbReference>
<sequence>MIDVLLNKTNYLYFTFLLFLYISSNDLCSCNLKVRNNWEHFLQVYQNNGNFKMEILEPECTIQKNLPSEEEKEEFIDFDRKELLLHDFVVIKNSQFTDEKTLELYLSKEENNKSYLMLTFYLGDLKLMIGHNSPYEISLILNVATVNKNMSNCKNNSYNIVLLKTTDVFNTSDLEILEGPIQFSLGKSSGAFRINVTNFFLNNTWKAFTKDKISFLIKPEENCYTILENKINKPQLLIEKKTTFYSEWGEWSNCSMDCDHPDNVQIRERECIHPSGDCFKGDLKESRPCIIPLPPCNELFSHKDNSTFKILMIILPIVLVISIITILYHIFYKRKGAEKELYENVAGQENEKKEIEKDKNKSIIINHENNRDQEGPIDDETMLRYRKNKKISFFMWIINNKKLSLGLLIFFISVIVLICIYCYIK</sequence>
<dbReference type="Pfam" id="PF00090">
    <property type="entry name" value="TSP_1"/>
    <property type="match status" value="1"/>
</dbReference>
<reference evidence="4 5" key="1">
    <citation type="submission" date="2013-02" db="EMBL/GenBank/DDBJ databases">
        <title>The Genome Annotation of Plasmodium falciparum FCH/4.</title>
        <authorList>
            <consortium name="The Broad Institute Genome Sequencing Platform"/>
            <consortium name="The Broad Institute Genome Sequencing Center for Infectious Disease"/>
            <person name="Neafsey D."/>
            <person name="Hoffman S."/>
            <person name="Volkman S."/>
            <person name="Rosenthal P."/>
            <person name="Walker B."/>
            <person name="Young S.K."/>
            <person name="Zeng Q."/>
            <person name="Gargeya S."/>
            <person name="Fitzgerald M."/>
            <person name="Haas B."/>
            <person name="Abouelleil A."/>
            <person name="Allen A.W."/>
            <person name="Alvarado L."/>
            <person name="Arachchi H.M."/>
            <person name="Berlin A.M."/>
            <person name="Chapman S.B."/>
            <person name="Gainer-Dewar J."/>
            <person name="Goldberg J."/>
            <person name="Griggs A."/>
            <person name="Gujja S."/>
            <person name="Hansen M."/>
            <person name="Howarth C."/>
            <person name="Imamovic A."/>
            <person name="Ireland A."/>
            <person name="Larimer J."/>
            <person name="McCowan C."/>
            <person name="Murphy C."/>
            <person name="Pearson M."/>
            <person name="Poon T.W."/>
            <person name="Priest M."/>
            <person name="Roberts A."/>
            <person name="Saif S."/>
            <person name="Shea T."/>
            <person name="Sisk P."/>
            <person name="Sykes S."/>
            <person name="Wortman J."/>
            <person name="Nusbaum C."/>
            <person name="Birren B."/>
        </authorList>
    </citation>
    <scope>NUCLEOTIDE SEQUENCE [LARGE SCALE GENOMIC DNA]</scope>
    <source>
        <strain evidence="4 5">FCH/4</strain>
    </source>
</reference>
<dbReference type="InterPro" id="IPR036383">
    <property type="entry name" value="TSP1_rpt_sf"/>
</dbReference>
<dbReference type="EMBL" id="KI927936">
    <property type="protein sequence ID" value="ETW30090.1"/>
    <property type="molecule type" value="Genomic_DNA"/>
</dbReference>
<dbReference type="GO" id="GO:0005886">
    <property type="term" value="C:plasma membrane"/>
    <property type="evidence" value="ECO:0007669"/>
    <property type="project" value="UniProtKB-SubCell"/>
</dbReference>
<dbReference type="AlphaFoldDB" id="A0A024VPE6"/>
<evidence type="ECO:0008006" key="6">
    <source>
        <dbReference type="Google" id="ProtNLM"/>
    </source>
</evidence>
<evidence type="ECO:0000313" key="5">
    <source>
        <dbReference type="Proteomes" id="UP000030656"/>
    </source>
</evidence>
<dbReference type="Proteomes" id="UP000030656">
    <property type="component" value="Unassembled WGS sequence"/>
</dbReference>
<keyword evidence="3" id="KW-0472">Membrane</keyword>
<keyword evidence="3" id="KW-0812">Transmembrane</keyword>
<feature type="transmembrane region" description="Helical" evidence="3">
    <location>
        <begin position="310"/>
        <end position="331"/>
    </location>
</feature>
<evidence type="ECO:0000256" key="1">
    <source>
        <dbReference type="ARBA" id="ARBA00004236"/>
    </source>
</evidence>
<keyword evidence="3" id="KW-1133">Transmembrane helix</keyword>
<gene>
    <name evidence="4" type="ORF">PFFCH_02483</name>
</gene>
<evidence type="ECO:0000256" key="2">
    <source>
        <dbReference type="ARBA" id="ARBA00022475"/>
    </source>
</evidence>
<protein>
    <recommendedName>
        <fullName evidence="6">Thrombospondin-related apical membrane protein</fullName>
    </recommendedName>
</protein>
<proteinExistence type="predicted"/>
<organism evidence="4 5">
    <name type="scientific">Plasmodium falciparum FCH/4</name>
    <dbReference type="NCBI Taxonomy" id="1036724"/>
    <lineage>
        <taxon>Eukaryota</taxon>
        <taxon>Sar</taxon>
        <taxon>Alveolata</taxon>
        <taxon>Apicomplexa</taxon>
        <taxon>Aconoidasida</taxon>
        <taxon>Haemosporida</taxon>
        <taxon>Plasmodiidae</taxon>
        <taxon>Plasmodium</taxon>
        <taxon>Plasmodium (Laverania)</taxon>
    </lineage>
</organism>
<comment type="subcellular location">
    <subcellularLocation>
        <location evidence="1">Cell membrane</location>
    </subcellularLocation>
</comment>
<feature type="transmembrane region" description="Helical" evidence="3">
    <location>
        <begin position="403"/>
        <end position="424"/>
    </location>
</feature>
<dbReference type="PROSITE" id="PS50092">
    <property type="entry name" value="TSP1"/>
    <property type="match status" value="1"/>
</dbReference>
<name>A0A024VPE6_PLAFA</name>
<dbReference type="OrthoDB" id="446173at2759"/>
<dbReference type="SMART" id="SM00209">
    <property type="entry name" value="TSP1"/>
    <property type="match status" value="1"/>
</dbReference>
<evidence type="ECO:0000313" key="4">
    <source>
        <dbReference type="EMBL" id="ETW30090.1"/>
    </source>
</evidence>